<gene>
    <name evidence="1" type="ORF">SAMN05421793_11347</name>
</gene>
<evidence type="ECO:0000313" key="1">
    <source>
        <dbReference type="EMBL" id="SEH58402.1"/>
    </source>
</evidence>
<organism evidence="1 2">
    <name type="scientific">Epilithonimonas hominis</name>
    <dbReference type="NCBI Taxonomy" id="420404"/>
    <lineage>
        <taxon>Bacteria</taxon>
        <taxon>Pseudomonadati</taxon>
        <taxon>Bacteroidota</taxon>
        <taxon>Flavobacteriia</taxon>
        <taxon>Flavobacteriales</taxon>
        <taxon>Weeksellaceae</taxon>
        <taxon>Chryseobacterium group</taxon>
        <taxon>Epilithonimonas</taxon>
    </lineage>
</organism>
<protein>
    <submittedName>
        <fullName evidence="1">Uncharacterized protein</fullName>
    </submittedName>
</protein>
<proteinExistence type="predicted"/>
<dbReference type="Pfam" id="PF19775">
    <property type="entry name" value="DUF6261"/>
    <property type="match status" value="1"/>
</dbReference>
<dbReference type="InterPro" id="IPR046228">
    <property type="entry name" value="DUF6261"/>
</dbReference>
<evidence type="ECO:0000313" key="2">
    <source>
        <dbReference type="Proteomes" id="UP000198555"/>
    </source>
</evidence>
<name>A0A1H6JH31_9FLAO</name>
<dbReference type="RefSeq" id="WP_089769498.1">
    <property type="nucleotide sequence ID" value="NZ_FNWX01000013.1"/>
</dbReference>
<reference evidence="2" key="1">
    <citation type="submission" date="2016-10" db="EMBL/GenBank/DDBJ databases">
        <authorList>
            <person name="Varghese N."/>
            <person name="Submissions S."/>
        </authorList>
    </citation>
    <scope>NUCLEOTIDE SEQUENCE [LARGE SCALE GENOMIC DNA]</scope>
    <source>
        <strain evidence="2">DSM 19326</strain>
    </source>
</reference>
<sequence length="233" mass="25998">MKITLSRLSTKDLATLAKRIINLSDSGTYPVITDHPLVTETKTKYADYDIVYAKQIYSGKGDNVADADKERDISFSNLKGFLNGYRKLSSVANHQSAEELYQIFKLFGLELYKLSYSSETAQMKKLIEELEKPENMAKIDALSLTAAFTDMKTKQAVFEALFAEQAAANADLRTMRSASAIRKDLEKSLKSLLGLITAMKDVADWKLLYADVNELVKAAKNSNLPEPKNNPPQ</sequence>
<dbReference type="EMBL" id="FNWX01000013">
    <property type="protein sequence ID" value="SEH58402.1"/>
    <property type="molecule type" value="Genomic_DNA"/>
</dbReference>
<keyword evidence="2" id="KW-1185">Reference proteome</keyword>
<dbReference type="Proteomes" id="UP000198555">
    <property type="component" value="Unassembled WGS sequence"/>
</dbReference>
<dbReference type="STRING" id="420404.SAMN05421793_11347"/>
<accession>A0A1H6JH31</accession>
<dbReference type="AlphaFoldDB" id="A0A1H6JH31"/>